<proteinExistence type="predicted"/>
<dbReference type="InterPro" id="IPR007159">
    <property type="entry name" value="SpoVT-AbrB_dom"/>
</dbReference>
<dbReference type="GO" id="GO:0003677">
    <property type="term" value="F:DNA binding"/>
    <property type="evidence" value="ECO:0007669"/>
    <property type="project" value="UniProtKB-KW"/>
</dbReference>
<accession>A0ABT0JEK3</accession>
<dbReference type="RefSeq" id="WP_268261755.1">
    <property type="nucleotide sequence ID" value="NZ_JALQCX010000012.1"/>
</dbReference>
<keyword evidence="4" id="KW-1185">Reference proteome</keyword>
<evidence type="ECO:0000313" key="4">
    <source>
        <dbReference type="Proteomes" id="UP001155163"/>
    </source>
</evidence>
<dbReference type="SMART" id="SM00966">
    <property type="entry name" value="SpoVT_AbrB"/>
    <property type="match status" value="1"/>
</dbReference>
<reference evidence="3 4" key="1">
    <citation type="journal article" date="2022" name="Int. J. Syst. Evol. Microbiol.">
        <title>Pseudomonas aegrilactucae sp. nov. and Pseudomonas morbosilactucae sp. nov., pathogens causing bacterial rot of lettuce in Japan.</title>
        <authorList>
            <person name="Sawada H."/>
            <person name="Fujikawa T."/>
            <person name="Satou M."/>
        </authorList>
    </citation>
    <scope>NUCLEOTIDE SEQUENCE [LARGE SCALE GENOMIC DNA]</scope>
    <source>
        <strain evidence="3 4">MAFF 302046</strain>
    </source>
</reference>
<evidence type="ECO:0000256" key="1">
    <source>
        <dbReference type="PROSITE-ProRule" id="PRU01076"/>
    </source>
</evidence>
<dbReference type="Proteomes" id="UP001155163">
    <property type="component" value="Unassembled WGS sequence"/>
</dbReference>
<organism evidence="3 4">
    <name type="scientific">Pseudomonas morbosilactucae</name>
    <dbReference type="NCBI Taxonomy" id="2938197"/>
    <lineage>
        <taxon>Bacteria</taxon>
        <taxon>Pseudomonadati</taxon>
        <taxon>Pseudomonadota</taxon>
        <taxon>Gammaproteobacteria</taxon>
        <taxon>Pseudomonadales</taxon>
        <taxon>Pseudomonadaceae</taxon>
        <taxon>Pseudomonas</taxon>
    </lineage>
</organism>
<protein>
    <submittedName>
        <fullName evidence="3">AbrB/MazE/SpoVT family DNA-binding domain-containing protein</fullName>
    </submittedName>
</protein>
<dbReference type="InterPro" id="IPR037914">
    <property type="entry name" value="SpoVT-AbrB_sf"/>
</dbReference>
<evidence type="ECO:0000313" key="3">
    <source>
        <dbReference type="EMBL" id="MCK9814330.1"/>
    </source>
</evidence>
<gene>
    <name evidence="3" type="ORF">M1B35_09350</name>
</gene>
<name>A0ABT0JEK3_9PSED</name>
<dbReference type="PROSITE" id="PS51740">
    <property type="entry name" value="SPOVT_ABRB"/>
    <property type="match status" value="1"/>
</dbReference>
<dbReference type="Gene3D" id="2.10.260.10">
    <property type="match status" value="1"/>
</dbReference>
<reference evidence="3 4" key="2">
    <citation type="journal article" date="2023" name="Plant Pathol.">
        <title>Dismantling and reorganizing Pseudomonas marginalis sensu#lato.</title>
        <authorList>
            <person name="Sawada H."/>
            <person name="Fujikawa T."/>
            <person name="Satou M."/>
        </authorList>
    </citation>
    <scope>NUCLEOTIDE SEQUENCE [LARGE SCALE GENOMIC DNA]</scope>
    <source>
        <strain evidence="3 4">MAFF 302046</strain>
    </source>
</reference>
<comment type="caution">
    <text evidence="3">The sequence shown here is derived from an EMBL/GenBank/DDBJ whole genome shotgun (WGS) entry which is preliminary data.</text>
</comment>
<dbReference type="SUPFAM" id="SSF89447">
    <property type="entry name" value="AbrB/MazE/MraZ-like"/>
    <property type="match status" value="1"/>
</dbReference>
<evidence type="ECO:0000259" key="2">
    <source>
        <dbReference type="PROSITE" id="PS51740"/>
    </source>
</evidence>
<keyword evidence="1 3" id="KW-0238">DNA-binding</keyword>
<feature type="domain" description="SpoVT-AbrB" evidence="2">
    <location>
        <begin position="3"/>
        <end position="48"/>
    </location>
</feature>
<dbReference type="EMBL" id="JALQCX010000012">
    <property type="protein sequence ID" value="MCK9814330.1"/>
    <property type="molecule type" value="Genomic_DNA"/>
</dbReference>
<sequence>MITTIRRVGNSAGVVIPSIILKEVQLNVGTEIEMTADNGILTIKPLKPRRTGRREFDLAWLLEDFEDIFEDQLPGPRVGAEIIKDEYDTKNYTRST</sequence>
<dbReference type="Pfam" id="PF04014">
    <property type="entry name" value="MazE_antitoxin"/>
    <property type="match status" value="1"/>
</dbReference>